<organism evidence="2 3">
    <name type="scientific">Daphnia sinensis</name>
    <dbReference type="NCBI Taxonomy" id="1820382"/>
    <lineage>
        <taxon>Eukaryota</taxon>
        <taxon>Metazoa</taxon>
        <taxon>Ecdysozoa</taxon>
        <taxon>Arthropoda</taxon>
        <taxon>Crustacea</taxon>
        <taxon>Branchiopoda</taxon>
        <taxon>Diplostraca</taxon>
        <taxon>Cladocera</taxon>
        <taxon>Anomopoda</taxon>
        <taxon>Daphniidae</taxon>
        <taxon>Daphnia</taxon>
        <taxon>Daphnia similis group</taxon>
    </lineage>
</organism>
<evidence type="ECO:0000313" key="2">
    <source>
        <dbReference type="EMBL" id="KAI9552234.1"/>
    </source>
</evidence>
<reference evidence="2 3" key="1">
    <citation type="submission" date="2022-05" db="EMBL/GenBank/DDBJ databases">
        <title>A multi-omics perspective on studying reproductive biology in Daphnia sinensis.</title>
        <authorList>
            <person name="Jia J."/>
        </authorList>
    </citation>
    <scope>NUCLEOTIDE SEQUENCE [LARGE SCALE GENOMIC DNA]</scope>
    <source>
        <strain evidence="2 3">WSL</strain>
    </source>
</reference>
<sequence length="116" mass="13184">MSPCKTVLLQQIKRVNSICSIWNQANPIVFPPHNNGWVMEDGKYSVYWFEGNATPPTLDDMVVGENVENSDDEETVCESHSSDDSDTSEEDSFVLNVRFLTLFSLNSAFCCFHFTY</sequence>
<accession>A0AAD5KHT1</accession>
<keyword evidence="3" id="KW-1185">Reference proteome</keyword>
<evidence type="ECO:0000313" key="3">
    <source>
        <dbReference type="Proteomes" id="UP000820818"/>
    </source>
</evidence>
<evidence type="ECO:0000256" key="1">
    <source>
        <dbReference type="SAM" id="MobiDB-lite"/>
    </source>
</evidence>
<dbReference type="Proteomes" id="UP000820818">
    <property type="component" value="Linkage Group LG10"/>
</dbReference>
<dbReference type="EMBL" id="WJBH02000010">
    <property type="protein sequence ID" value="KAI9552234.1"/>
    <property type="molecule type" value="Genomic_DNA"/>
</dbReference>
<proteinExistence type="predicted"/>
<dbReference type="AlphaFoldDB" id="A0AAD5KHT1"/>
<protein>
    <submittedName>
        <fullName evidence="2">Uncharacterized protein</fullName>
    </submittedName>
</protein>
<comment type="caution">
    <text evidence="2">The sequence shown here is derived from an EMBL/GenBank/DDBJ whole genome shotgun (WGS) entry which is preliminary data.</text>
</comment>
<name>A0AAD5KHT1_9CRUS</name>
<feature type="region of interest" description="Disordered" evidence="1">
    <location>
        <begin position="69"/>
        <end position="90"/>
    </location>
</feature>
<gene>
    <name evidence="2" type="ORF">GHT06_022592</name>
</gene>